<gene>
    <name evidence="5" type="ORF">IE077_001307</name>
</gene>
<protein>
    <recommendedName>
        <fullName evidence="4">SNF2 N-terminal domain-containing protein</fullName>
    </recommendedName>
</protein>
<dbReference type="PANTHER" id="PTHR45626:SF12">
    <property type="entry name" value="DNA REPAIR PROTEIN RAD16"/>
    <property type="match status" value="1"/>
</dbReference>
<dbReference type="PANTHER" id="PTHR45626">
    <property type="entry name" value="TRANSCRIPTION TERMINATION FACTOR 2-RELATED"/>
    <property type="match status" value="1"/>
</dbReference>
<evidence type="ECO:0000313" key="6">
    <source>
        <dbReference type="Proteomes" id="UP000823046"/>
    </source>
</evidence>
<keyword evidence="6" id="KW-1185">Reference proteome</keyword>
<evidence type="ECO:0000259" key="4">
    <source>
        <dbReference type="Pfam" id="PF00176"/>
    </source>
</evidence>
<dbReference type="Gene3D" id="3.40.50.10810">
    <property type="entry name" value="Tandem AAA-ATPase domain"/>
    <property type="match status" value="1"/>
</dbReference>
<dbReference type="InterPro" id="IPR050628">
    <property type="entry name" value="SNF2_RAD54_helicase_TF"/>
</dbReference>
<dbReference type="Proteomes" id="UP000823046">
    <property type="component" value="Unassembled WGS sequence"/>
</dbReference>
<reference evidence="5 6" key="1">
    <citation type="journal article" date="2020" name="bioRxiv">
        <title>Metabolic contributions of an alphaproteobacterial endosymbiont in the apicomplexan Cardiosporidium cionae.</title>
        <authorList>
            <person name="Hunter E.S."/>
            <person name="Paight C.J."/>
            <person name="Lane C.E."/>
        </authorList>
    </citation>
    <scope>NUCLEOTIDE SEQUENCE [LARGE SCALE GENOMIC DNA]</scope>
    <source>
        <strain evidence="5">ESH_2018</strain>
    </source>
</reference>
<organism evidence="5 6">
    <name type="scientific">Cardiosporidium cionae</name>
    <dbReference type="NCBI Taxonomy" id="476202"/>
    <lineage>
        <taxon>Eukaryota</taxon>
        <taxon>Sar</taxon>
        <taxon>Alveolata</taxon>
        <taxon>Apicomplexa</taxon>
        <taxon>Aconoidasida</taxon>
        <taxon>Nephromycida</taxon>
        <taxon>Cardiosporidium</taxon>
    </lineage>
</organism>
<evidence type="ECO:0000256" key="3">
    <source>
        <dbReference type="ARBA" id="ARBA00022840"/>
    </source>
</evidence>
<keyword evidence="3" id="KW-0067">ATP-binding</keyword>
<dbReference type="InterPro" id="IPR000330">
    <property type="entry name" value="SNF2_N"/>
</dbReference>
<evidence type="ECO:0000256" key="1">
    <source>
        <dbReference type="ARBA" id="ARBA00022741"/>
    </source>
</evidence>
<evidence type="ECO:0000256" key="2">
    <source>
        <dbReference type="ARBA" id="ARBA00022801"/>
    </source>
</evidence>
<sequence>LLILPLFSSFSLQGMGKTLQMISLLLARRMKRGLRTKGGILQGTSLVVAPLAAILQWKNEIERFTKANSLNVIVYHGSYRDSFMKELHKYDVVITTYSTLEADYRRVTNKQKIYCQVIFLIEKNSLSISFLEF</sequence>
<keyword evidence="2" id="KW-0378">Hydrolase</keyword>
<name>A0ABQ7J3N5_9APIC</name>
<keyword evidence="1" id="KW-0547">Nucleotide-binding</keyword>
<dbReference type="EMBL" id="JADAQX010002099">
    <property type="protein sequence ID" value="KAF8817679.1"/>
    <property type="molecule type" value="Genomic_DNA"/>
</dbReference>
<accession>A0ABQ7J3N5</accession>
<dbReference type="InterPro" id="IPR038718">
    <property type="entry name" value="SNF2-like_sf"/>
</dbReference>
<comment type="caution">
    <text evidence="5">The sequence shown here is derived from an EMBL/GenBank/DDBJ whole genome shotgun (WGS) entry which is preliminary data.</text>
</comment>
<feature type="non-terminal residue" evidence="5">
    <location>
        <position position="1"/>
    </location>
</feature>
<evidence type="ECO:0000313" key="5">
    <source>
        <dbReference type="EMBL" id="KAF8817679.1"/>
    </source>
</evidence>
<proteinExistence type="predicted"/>
<feature type="domain" description="SNF2 N-terminal" evidence="4">
    <location>
        <begin position="14"/>
        <end position="111"/>
    </location>
</feature>
<dbReference type="InterPro" id="IPR027417">
    <property type="entry name" value="P-loop_NTPase"/>
</dbReference>
<dbReference type="SUPFAM" id="SSF52540">
    <property type="entry name" value="P-loop containing nucleoside triphosphate hydrolases"/>
    <property type="match status" value="1"/>
</dbReference>
<dbReference type="Pfam" id="PF00176">
    <property type="entry name" value="SNF2-rel_dom"/>
    <property type="match status" value="1"/>
</dbReference>